<evidence type="ECO:0000313" key="2">
    <source>
        <dbReference type="Proteomes" id="UP000824890"/>
    </source>
</evidence>
<name>A0ABQ7ZPN3_BRANA</name>
<accession>A0ABQ7ZPN3</accession>
<reference evidence="1 2" key="1">
    <citation type="submission" date="2021-05" db="EMBL/GenBank/DDBJ databases">
        <title>Genome Assembly of Synthetic Allotetraploid Brassica napus Reveals Homoeologous Exchanges between Subgenomes.</title>
        <authorList>
            <person name="Davis J.T."/>
        </authorList>
    </citation>
    <scope>NUCLEOTIDE SEQUENCE [LARGE SCALE GENOMIC DNA]</scope>
    <source>
        <strain evidence="2">cv. Da-Ae</strain>
        <tissue evidence="1">Seedling</tissue>
    </source>
</reference>
<proteinExistence type="predicted"/>
<sequence>LSALPNSCSIRHRIHILPSSPVDSNVSSLKVWSLRQEFKGQSGRWYFGVFWWSFKTSPSRKGSNKGPMLDAHFVECRRGDYGNERIIYSNNIKEAKYNKGRQVVIIALPAYSLLSEILRYIKSSSTGLLLDDIVREITTNNLPKRPSLIGFRIRFLSLNTRLKQQTYLKNKSTLESWYCCLEIKRDVKALILFI</sequence>
<keyword evidence="2" id="KW-1185">Reference proteome</keyword>
<dbReference type="Proteomes" id="UP000824890">
    <property type="component" value="Unassembled WGS sequence"/>
</dbReference>
<dbReference type="PANTHER" id="PTHR31133">
    <property type="entry name" value="MEMBRANE PROTEIN"/>
    <property type="match status" value="1"/>
</dbReference>
<organism evidence="1 2">
    <name type="scientific">Brassica napus</name>
    <name type="common">Rape</name>
    <dbReference type="NCBI Taxonomy" id="3708"/>
    <lineage>
        <taxon>Eukaryota</taxon>
        <taxon>Viridiplantae</taxon>
        <taxon>Streptophyta</taxon>
        <taxon>Embryophyta</taxon>
        <taxon>Tracheophyta</taxon>
        <taxon>Spermatophyta</taxon>
        <taxon>Magnoliopsida</taxon>
        <taxon>eudicotyledons</taxon>
        <taxon>Gunneridae</taxon>
        <taxon>Pentapetalae</taxon>
        <taxon>rosids</taxon>
        <taxon>malvids</taxon>
        <taxon>Brassicales</taxon>
        <taxon>Brassicaceae</taxon>
        <taxon>Brassiceae</taxon>
        <taxon>Brassica</taxon>
    </lineage>
</organism>
<feature type="non-terminal residue" evidence="1">
    <location>
        <position position="1"/>
    </location>
</feature>
<dbReference type="PANTHER" id="PTHR31133:SF3">
    <property type="entry name" value="TRANSMEMBRANE PROTEIN"/>
    <property type="match status" value="1"/>
</dbReference>
<dbReference type="InterPro" id="IPR040229">
    <property type="entry name" value="At3g27390-like"/>
</dbReference>
<comment type="caution">
    <text evidence="1">The sequence shown here is derived from an EMBL/GenBank/DDBJ whole genome shotgun (WGS) entry which is preliminary data.</text>
</comment>
<dbReference type="EMBL" id="JAGKQM010000014">
    <property type="protein sequence ID" value="KAH0882209.1"/>
    <property type="molecule type" value="Genomic_DNA"/>
</dbReference>
<protein>
    <submittedName>
        <fullName evidence="1">Uncharacterized protein</fullName>
    </submittedName>
</protein>
<gene>
    <name evidence="1" type="ORF">HID58_058305</name>
</gene>
<evidence type="ECO:0000313" key="1">
    <source>
        <dbReference type="EMBL" id="KAH0882209.1"/>
    </source>
</evidence>